<sequence>MKGLGTLALVAGIGWVIFALSIDVSVSTGAGGRVNNLGLMADRQVHTIVGGMVALAGLLMLLLGGKGSTSGHAEVFEVDTRTCPLCAETIKNAAIKCKHCGATVEAVPTPLLVNGWVASIPCMAGEAQDQARQAIAELEMPVVSMSGTAIGAGPFATKDQAQQAQVLLRDEHATYSEIIYRDSANDMAATHWCLAIPCKNELDRERATATAEHLMMPSLPASDAFVRIGPFLSKTETGEVLRRFVEKGVHGNIEEIRKP</sequence>
<keyword evidence="1" id="KW-1133">Transmembrane helix</keyword>
<dbReference type="AlphaFoldDB" id="A0A5E6Y9G1"/>
<evidence type="ECO:0008006" key="4">
    <source>
        <dbReference type="Google" id="ProtNLM"/>
    </source>
</evidence>
<evidence type="ECO:0000313" key="3">
    <source>
        <dbReference type="Proteomes" id="UP000326437"/>
    </source>
</evidence>
<organism evidence="2 3">
    <name type="scientific">Pseudomonas fluorescens</name>
    <dbReference type="NCBI Taxonomy" id="294"/>
    <lineage>
        <taxon>Bacteria</taxon>
        <taxon>Pseudomonadati</taxon>
        <taxon>Pseudomonadota</taxon>
        <taxon>Gammaproteobacteria</taxon>
        <taxon>Pseudomonadales</taxon>
        <taxon>Pseudomonadaceae</taxon>
        <taxon>Pseudomonas</taxon>
    </lineage>
</organism>
<reference evidence="2 3" key="1">
    <citation type="submission" date="2019-09" db="EMBL/GenBank/DDBJ databases">
        <authorList>
            <person name="Chandra G."/>
            <person name="Truman W A."/>
        </authorList>
    </citation>
    <scope>NUCLEOTIDE SEQUENCE [LARGE SCALE GENOMIC DNA]</scope>
    <source>
        <strain evidence="2">PS685</strain>
    </source>
</reference>
<evidence type="ECO:0000256" key="1">
    <source>
        <dbReference type="SAM" id="Phobius"/>
    </source>
</evidence>
<name>A0A5E6Y9G1_PSEFL</name>
<evidence type="ECO:0000313" key="2">
    <source>
        <dbReference type="EMBL" id="VVN49893.1"/>
    </source>
</evidence>
<protein>
    <recommendedName>
        <fullName evidence="4">Zinc ribbon domain-containing protein</fullName>
    </recommendedName>
</protein>
<dbReference type="OrthoDB" id="9814116at2"/>
<keyword evidence="1" id="KW-0472">Membrane</keyword>
<dbReference type="EMBL" id="CABVHO010000001">
    <property type="protein sequence ID" value="VVN49893.1"/>
    <property type="molecule type" value="Genomic_DNA"/>
</dbReference>
<proteinExistence type="predicted"/>
<keyword evidence="1" id="KW-0812">Transmembrane</keyword>
<dbReference type="RefSeq" id="WP_150628011.1">
    <property type="nucleotide sequence ID" value="NZ_CABVHO010000001.1"/>
</dbReference>
<dbReference type="Proteomes" id="UP000326437">
    <property type="component" value="Unassembled WGS sequence"/>
</dbReference>
<gene>
    <name evidence="2" type="ORF">PS685_00119</name>
</gene>
<feature type="transmembrane region" description="Helical" evidence="1">
    <location>
        <begin position="43"/>
        <end position="63"/>
    </location>
</feature>
<accession>A0A5E6Y9G1</accession>